<reference evidence="1 2" key="1">
    <citation type="journal article" date="2012" name="Science">
        <title>The Paleozoic origin of enzymatic lignin decomposition reconstructed from 31 fungal genomes.</title>
        <authorList>
            <person name="Floudas D."/>
            <person name="Binder M."/>
            <person name="Riley R."/>
            <person name="Barry K."/>
            <person name="Blanchette R.A."/>
            <person name="Henrissat B."/>
            <person name="Martinez A.T."/>
            <person name="Otillar R."/>
            <person name="Spatafora J.W."/>
            <person name="Yadav J.S."/>
            <person name="Aerts A."/>
            <person name="Benoit I."/>
            <person name="Boyd A."/>
            <person name="Carlson A."/>
            <person name="Copeland A."/>
            <person name="Coutinho P.M."/>
            <person name="de Vries R.P."/>
            <person name="Ferreira P."/>
            <person name="Findley K."/>
            <person name="Foster B."/>
            <person name="Gaskell J."/>
            <person name="Glotzer D."/>
            <person name="Gorecki P."/>
            <person name="Heitman J."/>
            <person name="Hesse C."/>
            <person name="Hori C."/>
            <person name="Igarashi K."/>
            <person name="Jurgens J.A."/>
            <person name="Kallen N."/>
            <person name="Kersten P."/>
            <person name="Kohler A."/>
            <person name="Kuees U."/>
            <person name="Kumar T.K.A."/>
            <person name="Kuo A."/>
            <person name="LaButti K."/>
            <person name="Larrondo L.F."/>
            <person name="Lindquist E."/>
            <person name="Ling A."/>
            <person name="Lombard V."/>
            <person name="Lucas S."/>
            <person name="Lundell T."/>
            <person name="Martin R."/>
            <person name="McLaughlin D.J."/>
            <person name="Morgenstern I."/>
            <person name="Morin E."/>
            <person name="Murat C."/>
            <person name="Nagy L.G."/>
            <person name="Nolan M."/>
            <person name="Ohm R.A."/>
            <person name="Patyshakuliyeva A."/>
            <person name="Rokas A."/>
            <person name="Ruiz-Duenas F.J."/>
            <person name="Sabat G."/>
            <person name="Salamov A."/>
            <person name="Samejima M."/>
            <person name="Schmutz J."/>
            <person name="Slot J.C."/>
            <person name="St John F."/>
            <person name="Stenlid J."/>
            <person name="Sun H."/>
            <person name="Sun S."/>
            <person name="Syed K."/>
            <person name="Tsang A."/>
            <person name="Wiebenga A."/>
            <person name="Young D."/>
            <person name="Pisabarro A."/>
            <person name="Eastwood D.C."/>
            <person name="Martin F."/>
            <person name="Cullen D."/>
            <person name="Grigoriev I.V."/>
            <person name="Hibbett D.S."/>
        </authorList>
    </citation>
    <scope>NUCLEOTIDE SEQUENCE [LARGE SCALE GENOMIC DNA]</scope>
    <source>
        <strain evidence="1 2">MD-104</strain>
    </source>
</reference>
<dbReference type="Proteomes" id="UP000218811">
    <property type="component" value="Unassembled WGS sequence"/>
</dbReference>
<protein>
    <submittedName>
        <fullName evidence="1">Uncharacterized protein</fullName>
    </submittedName>
</protein>
<dbReference type="AlphaFoldDB" id="A0A2H3IZZ7"/>
<evidence type="ECO:0000313" key="1">
    <source>
        <dbReference type="EMBL" id="PCH33113.1"/>
    </source>
</evidence>
<evidence type="ECO:0000313" key="2">
    <source>
        <dbReference type="Proteomes" id="UP000218811"/>
    </source>
</evidence>
<name>A0A2H3IZZ7_WOLCO</name>
<gene>
    <name evidence="1" type="ORF">WOLCODRAFT_14526</name>
</gene>
<proteinExistence type="predicted"/>
<organism evidence="1 2">
    <name type="scientific">Wolfiporia cocos (strain MD-104)</name>
    <name type="common">Brown rot fungus</name>
    <dbReference type="NCBI Taxonomy" id="742152"/>
    <lineage>
        <taxon>Eukaryota</taxon>
        <taxon>Fungi</taxon>
        <taxon>Dikarya</taxon>
        <taxon>Basidiomycota</taxon>
        <taxon>Agaricomycotina</taxon>
        <taxon>Agaricomycetes</taxon>
        <taxon>Polyporales</taxon>
        <taxon>Phaeolaceae</taxon>
        <taxon>Wolfiporia</taxon>
    </lineage>
</organism>
<dbReference type="EMBL" id="KB467831">
    <property type="protein sequence ID" value="PCH33113.1"/>
    <property type="molecule type" value="Genomic_DNA"/>
</dbReference>
<keyword evidence="2" id="KW-1185">Reference proteome</keyword>
<accession>A0A2H3IZZ7</accession>
<sequence length="302" mass="33529">MDENQVNVRLIDVDDEVDLLFLTGILDVLPISLTFNRIPLCHGASIIFANNSRNVIRISNHTTVVVCKRHRASAVSDDRRIVFVADDVQYISPDDPVVYQEALTNRDEVMNIIPSMNITQFSSLGGALDASYRNQRVKLVAVFVPLIPYQYTGRTSGAMGRNSFILNGDEGVNLAAAAQKGYNGLDHISGHMFRDMKSSRPSLRIEWKPYGPWSRQLWIRLSDGKTAGKRLKSVSNAVHDIASLIEMMLQQHAEINCGPSEWKIGTDGIGLEDLFLHSVTTVPGSASFEVSLFVRREVAEDA</sequence>